<evidence type="ECO:0000256" key="15">
    <source>
        <dbReference type="ARBA" id="ARBA00022908"/>
    </source>
</evidence>
<keyword evidence="2" id="KW-0815">Transposition</keyword>
<dbReference type="PROSITE" id="PS50994">
    <property type="entry name" value="INTEGRASE"/>
    <property type="match status" value="1"/>
</dbReference>
<keyword evidence="3" id="KW-1188">Viral release from host cell</keyword>
<dbReference type="GO" id="GO:0003964">
    <property type="term" value="F:RNA-directed DNA polymerase activity"/>
    <property type="evidence" value="ECO:0007669"/>
    <property type="project" value="UniProtKB-KW"/>
</dbReference>
<feature type="region of interest" description="Disordered" evidence="24">
    <location>
        <begin position="266"/>
        <end position="309"/>
    </location>
</feature>
<dbReference type="OrthoDB" id="2663223at2759"/>
<keyword evidence="12" id="KW-0067">ATP-binding</keyword>
<feature type="compositionally biased region" description="Polar residues" evidence="24">
    <location>
        <begin position="815"/>
        <end position="826"/>
    </location>
</feature>
<comment type="caution">
    <text evidence="26">The sequence shown here is derived from an EMBL/GenBank/DDBJ whole genome shotgun (WGS) entry which is preliminary data.</text>
</comment>
<evidence type="ECO:0000256" key="21">
    <source>
        <dbReference type="ARBA" id="ARBA00023268"/>
    </source>
</evidence>
<dbReference type="InterPro" id="IPR054722">
    <property type="entry name" value="PolX-like_BBD"/>
</dbReference>
<organism evidence="26 27">
    <name type="scientific">Botryosphaeria dothidea</name>
    <dbReference type="NCBI Taxonomy" id="55169"/>
    <lineage>
        <taxon>Eukaryota</taxon>
        <taxon>Fungi</taxon>
        <taxon>Dikarya</taxon>
        <taxon>Ascomycota</taxon>
        <taxon>Pezizomycotina</taxon>
        <taxon>Dothideomycetes</taxon>
        <taxon>Dothideomycetes incertae sedis</taxon>
        <taxon>Botryosphaeriales</taxon>
        <taxon>Botryosphaeriaceae</taxon>
        <taxon>Botryosphaeria</taxon>
    </lineage>
</organism>
<evidence type="ECO:0000256" key="2">
    <source>
        <dbReference type="ARBA" id="ARBA00022578"/>
    </source>
</evidence>
<dbReference type="GO" id="GO:0015074">
    <property type="term" value="P:DNA integration"/>
    <property type="evidence" value="ECO:0007669"/>
    <property type="project" value="UniProtKB-KW"/>
</dbReference>
<evidence type="ECO:0000256" key="22">
    <source>
        <dbReference type="ARBA" id="ARBA00048173"/>
    </source>
</evidence>
<dbReference type="GO" id="GO:0003887">
    <property type="term" value="F:DNA-directed DNA polymerase activity"/>
    <property type="evidence" value="ECO:0007669"/>
    <property type="project" value="UniProtKB-KW"/>
</dbReference>
<evidence type="ECO:0000256" key="17">
    <source>
        <dbReference type="ARBA" id="ARBA00022932"/>
    </source>
</evidence>
<dbReference type="InterPro" id="IPR013103">
    <property type="entry name" value="RVT_2"/>
</dbReference>
<dbReference type="Gene3D" id="3.30.420.10">
    <property type="entry name" value="Ribonuclease H-like superfamily/Ribonuclease H"/>
    <property type="match status" value="1"/>
</dbReference>
<evidence type="ECO:0000256" key="4">
    <source>
        <dbReference type="ARBA" id="ARBA00022670"/>
    </source>
</evidence>
<keyword evidence="7" id="KW-0479">Metal-binding</keyword>
<dbReference type="GO" id="GO:0032196">
    <property type="term" value="P:transposition"/>
    <property type="evidence" value="ECO:0007669"/>
    <property type="project" value="UniProtKB-KW"/>
</dbReference>
<feature type="region of interest" description="Disordered" evidence="24">
    <location>
        <begin position="961"/>
        <end position="989"/>
    </location>
</feature>
<proteinExistence type="predicted"/>
<dbReference type="GO" id="GO:0003677">
    <property type="term" value="F:DNA binding"/>
    <property type="evidence" value="ECO:0007669"/>
    <property type="project" value="UniProtKB-KW"/>
</dbReference>
<evidence type="ECO:0000313" key="27">
    <source>
        <dbReference type="Proteomes" id="UP000572817"/>
    </source>
</evidence>
<protein>
    <submittedName>
        <fullName evidence="26">Integrase catalytic core</fullName>
    </submittedName>
</protein>
<dbReference type="InterPro" id="IPR001584">
    <property type="entry name" value="Integrase_cat-core"/>
</dbReference>
<dbReference type="SUPFAM" id="SSF56672">
    <property type="entry name" value="DNA/RNA polymerases"/>
    <property type="match status" value="1"/>
</dbReference>
<feature type="compositionally biased region" description="Polar residues" evidence="24">
    <location>
        <begin position="835"/>
        <end position="850"/>
    </location>
</feature>
<dbReference type="PANTHER" id="PTHR42648:SF11">
    <property type="entry name" value="TRANSPOSON TY4-P GAG-POL POLYPROTEIN"/>
    <property type="match status" value="1"/>
</dbReference>
<feature type="region of interest" description="Disordered" evidence="24">
    <location>
        <begin position="753"/>
        <end position="921"/>
    </location>
</feature>
<gene>
    <name evidence="26" type="ORF">GTA08_BOTSDO01033</name>
</gene>
<dbReference type="InterPro" id="IPR036397">
    <property type="entry name" value="RNaseH_sf"/>
</dbReference>
<evidence type="ECO:0000256" key="3">
    <source>
        <dbReference type="ARBA" id="ARBA00022612"/>
    </source>
</evidence>
<comment type="catalytic activity">
    <reaction evidence="23">
        <text>DNA(n) + a 2'-deoxyribonucleoside 5'-triphosphate = DNA(n+1) + diphosphate</text>
        <dbReference type="Rhea" id="RHEA:22508"/>
        <dbReference type="Rhea" id="RHEA-COMP:17339"/>
        <dbReference type="Rhea" id="RHEA-COMP:17340"/>
        <dbReference type="ChEBI" id="CHEBI:33019"/>
        <dbReference type="ChEBI" id="CHEBI:61560"/>
        <dbReference type="ChEBI" id="CHEBI:173112"/>
        <dbReference type="EC" id="2.7.7.7"/>
    </reaction>
</comment>
<dbReference type="EMBL" id="WWBZ02000001">
    <property type="protein sequence ID" value="KAF4314352.1"/>
    <property type="molecule type" value="Genomic_DNA"/>
</dbReference>
<evidence type="ECO:0000256" key="18">
    <source>
        <dbReference type="ARBA" id="ARBA00023113"/>
    </source>
</evidence>
<keyword evidence="14" id="KW-0694">RNA-binding</keyword>
<comment type="function">
    <text evidence="1">The aspartyl protease (PR) mediates the proteolytic cleavages of the Gag and Gag-Pol polyproteins after assembly of the VLP.</text>
</comment>
<keyword evidence="6" id="KW-0540">Nuclease</keyword>
<accession>A0A8H4NGT2</accession>
<dbReference type="Pfam" id="PF22936">
    <property type="entry name" value="Pol_BBD"/>
    <property type="match status" value="1"/>
</dbReference>
<dbReference type="PANTHER" id="PTHR42648">
    <property type="entry name" value="TRANSPOSASE, PUTATIVE-RELATED"/>
    <property type="match status" value="1"/>
</dbReference>
<evidence type="ECO:0000256" key="11">
    <source>
        <dbReference type="ARBA" id="ARBA00022801"/>
    </source>
</evidence>
<keyword evidence="20" id="KW-0233">DNA recombination</keyword>
<dbReference type="SUPFAM" id="SSF53098">
    <property type="entry name" value="Ribonuclease H-like"/>
    <property type="match status" value="1"/>
</dbReference>
<comment type="catalytic activity">
    <reaction evidence="22">
        <text>DNA(n) + a 2'-deoxyribonucleoside 5'-triphosphate = DNA(n+1) + diphosphate</text>
        <dbReference type="Rhea" id="RHEA:22508"/>
        <dbReference type="Rhea" id="RHEA-COMP:17339"/>
        <dbReference type="Rhea" id="RHEA-COMP:17340"/>
        <dbReference type="ChEBI" id="CHEBI:33019"/>
        <dbReference type="ChEBI" id="CHEBI:61560"/>
        <dbReference type="ChEBI" id="CHEBI:173112"/>
        <dbReference type="EC" id="2.7.7.49"/>
    </reaction>
</comment>
<dbReference type="GO" id="GO:0006310">
    <property type="term" value="P:DNA recombination"/>
    <property type="evidence" value="ECO:0007669"/>
    <property type="project" value="UniProtKB-KW"/>
</dbReference>
<keyword evidence="17" id="KW-0808">Transferase</keyword>
<dbReference type="GO" id="GO:0004190">
    <property type="term" value="F:aspartic-type endopeptidase activity"/>
    <property type="evidence" value="ECO:0007669"/>
    <property type="project" value="UniProtKB-KW"/>
</dbReference>
<dbReference type="Pfam" id="PF25597">
    <property type="entry name" value="SH3_retrovirus"/>
    <property type="match status" value="1"/>
</dbReference>
<keyword evidence="5" id="KW-0548">Nucleotidyltransferase</keyword>
<evidence type="ECO:0000256" key="13">
    <source>
        <dbReference type="ARBA" id="ARBA00022842"/>
    </source>
</evidence>
<evidence type="ECO:0000256" key="19">
    <source>
        <dbReference type="ARBA" id="ARBA00023125"/>
    </source>
</evidence>
<evidence type="ECO:0000256" key="7">
    <source>
        <dbReference type="ARBA" id="ARBA00022723"/>
    </source>
</evidence>
<feature type="domain" description="Integrase catalytic" evidence="25">
    <location>
        <begin position="521"/>
        <end position="691"/>
    </location>
</feature>
<evidence type="ECO:0000313" key="26">
    <source>
        <dbReference type="EMBL" id="KAF4314352.1"/>
    </source>
</evidence>
<dbReference type="GO" id="GO:0046872">
    <property type="term" value="F:metal ion binding"/>
    <property type="evidence" value="ECO:0007669"/>
    <property type="project" value="UniProtKB-KW"/>
</dbReference>
<dbReference type="GO" id="GO:0005634">
    <property type="term" value="C:nucleus"/>
    <property type="evidence" value="ECO:0007669"/>
    <property type="project" value="UniProtKB-ARBA"/>
</dbReference>
<keyword evidence="11" id="KW-0378">Hydrolase</keyword>
<reference evidence="26" key="1">
    <citation type="submission" date="2020-04" db="EMBL/GenBank/DDBJ databases">
        <title>Genome Assembly and Annotation of Botryosphaeria dothidea sdau 11-99, a Latent Pathogen of Apple Fruit Ring Rot in China.</title>
        <authorList>
            <person name="Yu C."/>
            <person name="Diao Y."/>
            <person name="Lu Q."/>
            <person name="Zhao J."/>
            <person name="Cui S."/>
            <person name="Peng C."/>
            <person name="He B."/>
            <person name="Liu H."/>
        </authorList>
    </citation>
    <scope>NUCLEOTIDE SEQUENCE [LARGE SCALE GENOMIC DNA]</scope>
    <source>
        <strain evidence="26">Sdau11-99</strain>
    </source>
</reference>
<keyword evidence="13" id="KW-0460">Magnesium</keyword>
<feature type="region of interest" description="Disordered" evidence="24">
    <location>
        <begin position="1532"/>
        <end position="1582"/>
    </location>
</feature>
<keyword evidence="27" id="KW-1185">Reference proteome</keyword>
<evidence type="ECO:0000256" key="1">
    <source>
        <dbReference type="ARBA" id="ARBA00002180"/>
    </source>
</evidence>
<dbReference type="InterPro" id="IPR043502">
    <property type="entry name" value="DNA/RNA_pol_sf"/>
</dbReference>
<dbReference type="Proteomes" id="UP000572817">
    <property type="component" value="Unassembled WGS sequence"/>
</dbReference>
<evidence type="ECO:0000256" key="23">
    <source>
        <dbReference type="ARBA" id="ARBA00049244"/>
    </source>
</evidence>
<keyword evidence="17" id="KW-0239">DNA-directed DNA polymerase</keyword>
<evidence type="ECO:0000256" key="10">
    <source>
        <dbReference type="ARBA" id="ARBA00022759"/>
    </source>
</evidence>
<evidence type="ECO:0000256" key="16">
    <source>
        <dbReference type="ARBA" id="ARBA00022918"/>
    </source>
</evidence>
<feature type="region of interest" description="Disordered" evidence="24">
    <location>
        <begin position="37"/>
        <end position="69"/>
    </location>
</feature>
<dbReference type="GO" id="GO:0006508">
    <property type="term" value="P:proteolysis"/>
    <property type="evidence" value="ECO:0007669"/>
    <property type="project" value="UniProtKB-KW"/>
</dbReference>
<keyword evidence="10" id="KW-0255">Endonuclease</keyword>
<evidence type="ECO:0000256" key="20">
    <source>
        <dbReference type="ARBA" id="ARBA00023172"/>
    </source>
</evidence>
<dbReference type="GO" id="GO:0004519">
    <property type="term" value="F:endonuclease activity"/>
    <property type="evidence" value="ECO:0007669"/>
    <property type="project" value="UniProtKB-KW"/>
</dbReference>
<evidence type="ECO:0000256" key="12">
    <source>
        <dbReference type="ARBA" id="ARBA00022840"/>
    </source>
</evidence>
<evidence type="ECO:0000256" key="24">
    <source>
        <dbReference type="SAM" id="MobiDB-lite"/>
    </source>
</evidence>
<feature type="compositionally biased region" description="Acidic residues" evidence="24">
    <location>
        <begin position="762"/>
        <end position="778"/>
    </location>
</feature>
<keyword evidence="19" id="KW-0238">DNA-binding</keyword>
<evidence type="ECO:0000256" key="9">
    <source>
        <dbReference type="ARBA" id="ARBA00022750"/>
    </source>
</evidence>
<keyword evidence="9" id="KW-0064">Aspartyl protease</keyword>
<dbReference type="InterPro" id="IPR039537">
    <property type="entry name" value="Retrotran_Ty1/copia-like"/>
</dbReference>
<keyword evidence="4" id="KW-0645">Protease</keyword>
<keyword evidence="15" id="KW-0229">DNA integration</keyword>
<feature type="compositionally biased region" description="Polar residues" evidence="24">
    <location>
        <begin position="1553"/>
        <end position="1568"/>
    </location>
</feature>
<dbReference type="InterPro" id="IPR057670">
    <property type="entry name" value="SH3_retrovirus"/>
</dbReference>
<sequence length="1618" mass="183796">MSSSKPIIVLKSSQDWDEWFFIVQSRAKKARLYDYIDPTKDSRPQQPIAPTKPPLPTGNITDADREEHKWKREDYKEDKKEYDRQMRELNDLSSLIEDSVSQPLLPLLRKVEDSHPYAQLRALQARLQPSTSTQQEFVLNKLRELKKPPTTQSTEKWLTQWEDPILRELRLGTKTLDVSDVIVDYREHARQKQALITNKTHATFAATLRGEEQPQKPPKCLCGLLHWYFQCFYLNPNAPNRPADFKPNKKVQDKILKLMKNDKIKTQVKNALKRGTPPTPHTQGNKGKGKEPKPDTLANDDNSDDEQGSIKSFPAVVAQSFATHRDSRPTTLELSWIADTGTTHHVCNRYMRKRFIKTRNAGPDDFVICGNTRVPIKSFGNVTVNARNGKKSKVITLRDVAYVPAFMGNLVSISKCNEKDVHMDTKSLRLYKDDTTVCVLTPSEGQFFLELHQAESVPAITSAATTRSLPAEQWHGVFAHANYHAIKALLTAVTGVEFTNDVVPVHCDTCSRAKAHQLVARDSSPEEARNESFFRVSFDLIQMTPAFNQHEWITHIECIKSNYVFTRTHMLKSDYNTLILDILSMIERRFDALTAFFRTDGERSLNTAFKAELKRRGITIEVSAPYTPAQNGHAERTGQSIIIKARAMRIGANLPERLWPETVLAATYIHNRTPSKVLKWKTPFELAHSIKPNVAHMRVYGCKAYALNKTIPRSNKLQERALVGYLVGYDSTNIYRIWYPPGDRIIRSRDVSFDESSKYSPDEQEQYQEIEDIEEEPQEVIPRIRLGSEDLITSDSSSSEDEEVTHEQATDIEEQPTSSSDGQQQGILPDKPDIQHTQLHTPSPSTTDNSIPHPPSDDVLPSPTLRDSHTSGGEEDEQQQEGRLSRLLPVQYDTKPDPGAARGNRAPLAANINADPNPNLIIEGPRNRRRATHAAKVISNAHYEQTFLAASMCALLKHAPTGNHEQTSQPTAHEDPPPSYQLEELPPLPRIHRDDLPPEPRYYKDILKHQLKPYLFQALYRELQEGNGKGVWIVVDEDQARKANKEVIPLTWVFKYKFDEKGYLTKIKARVCVRGDLQVSYQDTYAATLAFRIFRTLMAIICAFDLEMWQYDVVNAFPHVPLDQPTFCRAPEGMTLPYRKILLLKKALYGLKELPALWQKHFQATLKDLGLEPVPDAPCLYANEHLFVFFFVDDIIMAFPKKDEPFAHVFEQDLFQRYEMRKIGEVQWFLALRIVRDRSKQLLWLSQESYLTSLRAKYNVKESSVATPLPIEDLPTPNNEAHATPQDIHTFQSKMGSAQFAAISTRPDIGHACSALSAYLTNPSKRHLYLAHRLLEYLVNTKDLAIMYNGNVANDQRIFVPSSDASFANDTATRRSYQGLLIMLFDGPVDWKASKQPTVTTSTTEAELLALSETAKQAYWWKRFFRGIQFEPGHLVQIECDNTQTLRLMEENVGKLVTKLRHVDIHHHWLRQETQAGNVHFKWTPTAQMIADDDITGYERALMIGSLPDEMLHSLLAYVKAANAEAPFRAFATAPTGNPPSPCPTSMQPPGTDEQTPANLTTSQQSTVGVRPRSSICTPSDSSHLTTVALEDGLMRRVRKVTVTSVVYDLYPIEPVRF</sequence>
<dbReference type="CDD" id="cd09272">
    <property type="entry name" value="RNase_HI_RT_Ty1"/>
    <property type="match status" value="1"/>
</dbReference>
<evidence type="ECO:0000256" key="5">
    <source>
        <dbReference type="ARBA" id="ARBA00022695"/>
    </source>
</evidence>
<evidence type="ECO:0000256" key="14">
    <source>
        <dbReference type="ARBA" id="ARBA00022884"/>
    </source>
</evidence>
<name>A0A8H4NGT2_9PEZI</name>
<keyword evidence="8" id="KW-0547">Nucleotide-binding</keyword>
<feature type="compositionally biased region" description="Acidic residues" evidence="24">
    <location>
        <begin position="798"/>
        <end position="814"/>
    </location>
</feature>
<evidence type="ECO:0000259" key="25">
    <source>
        <dbReference type="PROSITE" id="PS50994"/>
    </source>
</evidence>
<dbReference type="GO" id="GO:0003723">
    <property type="term" value="F:RNA binding"/>
    <property type="evidence" value="ECO:0007669"/>
    <property type="project" value="UniProtKB-KW"/>
</dbReference>
<dbReference type="Pfam" id="PF07727">
    <property type="entry name" value="RVT_2"/>
    <property type="match status" value="1"/>
</dbReference>
<keyword evidence="16" id="KW-0695">RNA-directed DNA polymerase</keyword>
<dbReference type="InterPro" id="IPR012337">
    <property type="entry name" value="RNaseH-like_sf"/>
</dbReference>
<keyword evidence="18" id="KW-0917">Virion maturation</keyword>
<keyword evidence="21" id="KW-0511">Multifunctional enzyme</keyword>
<evidence type="ECO:0000256" key="8">
    <source>
        <dbReference type="ARBA" id="ARBA00022741"/>
    </source>
</evidence>
<evidence type="ECO:0000256" key="6">
    <source>
        <dbReference type="ARBA" id="ARBA00022722"/>
    </source>
</evidence>
<dbReference type="GO" id="GO:0005524">
    <property type="term" value="F:ATP binding"/>
    <property type="evidence" value="ECO:0007669"/>
    <property type="project" value="UniProtKB-KW"/>
</dbReference>